<dbReference type="Pfam" id="PF04055">
    <property type="entry name" value="Radical_SAM"/>
    <property type="match status" value="1"/>
</dbReference>
<dbReference type="InterPro" id="IPR006638">
    <property type="entry name" value="Elp3/MiaA/NifB-like_rSAM"/>
</dbReference>
<dbReference type="RefSeq" id="WP_088862048.1">
    <property type="nucleotide sequence ID" value="NZ_CP014854.1"/>
</dbReference>
<dbReference type="InterPro" id="IPR050377">
    <property type="entry name" value="Radical_SAM_PqqE_MftC-like"/>
</dbReference>
<keyword evidence="5" id="KW-0408">Iron</keyword>
<evidence type="ECO:0000256" key="6">
    <source>
        <dbReference type="ARBA" id="ARBA00023014"/>
    </source>
</evidence>
<accession>A0A218NZH1</accession>
<evidence type="ECO:0000259" key="7">
    <source>
        <dbReference type="PROSITE" id="PS51918"/>
    </source>
</evidence>
<dbReference type="Gene3D" id="3.20.20.70">
    <property type="entry name" value="Aldolase class I"/>
    <property type="match status" value="1"/>
</dbReference>
<organism evidence="8 9">
    <name type="scientific">Thermococcus celer Vu 13 = JCM 8558</name>
    <dbReference type="NCBI Taxonomy" id="1293037"/>
    <lineage>
        <taxon>Archaea</taxon>
        <taxon>Methanobacteriati</taxon>
        <taxon>Methanobacteriota</taxon>
        <taxon>Thermococci</taxon>
        <taxon>Thermococcales</taxon>
        <taxon>Thermococcaceae</taxon>
        <taxon>Thermococcus</taxon>
    </lineage>
</organism>
<dbReference type="InterPro" id="IPR023885">
    <property type="entry name" value="4Fe4S-binding_SPASM_dom"/>
</dbReference>
<comment type="cofactor">
    <cofactor evidence="1">
        <name>[4Fe-4S] cluster</name>
        <dbReference type="ChEBI" id="CHEBI:49883"/>
    </cofactor>
</comment>
<dbReference type="GeneID" id="33323088"/>
<evidence type="ECO:0000256" key="3">
    <source>
        <dbReference type="ARBA" id="ARBA00022691"/>
    </source>
</evidence>
<evidence type="ECO:0000256" key="4">
    <source>
        <dbReference type="ARBA" id="ARBA00022723"/>
    </source>
</evidence>
<sequence length="431" mass="48934">MAVYNITVREEPFGAYVHLREGAQVRIVSPVEDVVSGFLEDPYSMVEEIFEVLPNSGDSINIRTLAPHKTPIFSLSAPYDVSVDITNVCNLSCQHCYASALHQGEHISFMDLVRIVSKLDLSGVTHLAITGGEPFLHPYLDKIIKYIYASTKLNFTILTNGTIFRKDVINFLSKDKVKDVGGLFISLDDVESEIHDEFRGTDGAWERTVKFINKINKTTIPFIIGTVIHRHNKDRLEEIIKFSRDLGADGVHFMVFTPAGRASKVFEKYSLDKHEIQEIQHKLERLVDKYSTDTFKVMLDDFGYTFTWEKHPDSFSTLRELNLAGVCAAGRTILHIDNFGNVYPCSLFLGHKEFISGNLIKQDFYDIWINSNVLNMFRSSRIGSLETTQCSKCKFFNICKGGCAYNSYAFYGTIEREDPLCPHIEKLQMNG</sequence>
<keyword evidence="9" id="KW-1185">Reference proteome</keyword>
<dbReference type="PANTHER" id="PTHR11228:SF7">
    <property type="entry name" value="PQQA PEPTIDE CYCLASE"/>
    <property type="match status" value="1"/>
</dbReference>
<evidence type="ECO:0000256" key="1">
    <source>
        <dbReference type="ARBA" id="ARBA00001966"/>
    </source>
</evidence>
<feature type="domain" description="Radical SAM core" evidence="7">
    <location>
        <begin position="75"/>
        <end position="296"/>
    </location>
</feature>
<dbReference type="Proteomes" id="UP000197156">
    <property type="component" value="Chromosome"/>
</dbReference>
<dbReference type="GO" id="GO:0046872">
    <property type="term" value="F:metal ion binding"/>
    <property type="evidence" value="ECO:0007669"/>
    <property type="project" value="UniProtKB-KW"/>
</dbReference>
<evidence type="ECO:0000256" key="5">
    <source>
        <dbReference type="ARBA" id="ARBA00023004"/>
    </source>
</evidence>
<dbReference type="GO" id="GO:0003824">
    <property type="term" value="F:catalytic activity"/>
    <property type="evidence" value="ECO:0007669"/>
    <property type="project" value="InterPro"/>
</dbReference>
<evidence type="ECO:0000256" key="2">
    <source>
        <dbReference type="ARBA" id="ARBA00022485"/>
    </source>
</evidence>
<dbReference type="SMART" id="SM00729">
    <property type="entry name" value="Elp3"/>
    <property type="match status" value="1"/>
</dbReference>
<dbReference type="CDD" id="cd01335">
    <property type="entry name" value="Radical_SAM"/>
    <property type="match status" value="1"/>
</dbReference>
<dbReference type="AlphaFoldDB" id="A0A218NZH1"/>
<dbReference type="OrthoDB" id="30736at2157"/>
<keyword evidence="6" id="KW-0411">Iron-sulfur</keyword>
<dbReference type="SFLD" id="SFLDS00029">
    <property type="entry name" value="Radical_SAM"/>
    <property type="match status" value="1"/>
</dbReference>
<dbReference type="PANTHER" id="PTHR11228">
    <property type="entry name" value="RADICAL SAM DOMAIN PROTEIN"/>
    <property type="match status" value="1"/>
</dbReference>
<keyword evidence="2" id="KW-0004">4Fe-4S</keyword>
<proteinExistence type="predicted"/>
<dbReference type="InterPro" id="IPR017200">
    <property type="entry name" value="PqqE-like"/>
</dbReference>
<dbReference type="KEGG" id="tce:A3L02_00025"/>
<evidence type="ECO:0000313" key="8">
    <source>
        <dbReference type="EMBL" id="ASI98071.1"/>
    </source>
</evidence>
<dbReference type="PIRSF" id="PIRSF037420">
    <property type="entry name" value="PQQ_syn_pqqE"/>
    <property type="match status" value="1"/>
</dbReference>
<evidence type="ECO:0000313" key="9">
    <source>
        <dbReference type="Proteomes" id="UP000197156"/>
    </source>
</evidence>
<name>A0A218NZH1_THECE</name>
<reference evidence="8 9" key="1">
    <citation type="submission" date="2016-03" db="EMBL/GenBank/DDBJ databases">
        <title>Complete genome sequence of Thermococcus celer.</title>
        <authorList>
            <person name="Oger P.M."/>
        </authorList>
    </citation>
    <scope>NUCLEOTIDE SEQUENCE [LARGE SCALE GENOMIC DNA]</scope>
    <source>
        <strain evidence="8 9">Vu 13</strain>
    </source>
</reference>
<dbReference type="SFLD" id="SFLDG01386">
    <property type="entry name" value="main_SPASM_domain-containing"/>
    <property type="match status" value="1"/>
</dbReference>
<dbReference type="InterPro" id="IPR007197">
    <property type="entry name" value="rSAM"/>
</dbReference>
<gene>
    <name evidence="8" type="ORF">A3L02_00025</name>
</gene>
<dbReference type="InterPro" id="IPR058240">
    <property type="entry name" value="rSAM_sf"/>
</dbReference>
<protein>
    <recommendedName>
        <fullName evidence="7">Radical SAM core domain-containing protein</fullName>
    </recommendedName>
</protein>
<dbReference type="EMBL" id="CP014854">
    <property type="protein sequence ID" value="ASI98071.1"/>
    <property type="molecule type" value="Genomic_DNA"/>
</dbReference>
<dbReference type="Pfam" id="PF13186">
    <property type="entry name" value="SPASM"/>
    <property type="match status" value="1"/>
</dbReference>
<keyword evidence="4" id="KW-0479">Metal-binding</keyword>
<dbReference type="InterPro" id="IPR013785">
    <property type="entry name" value="Aldolase_TIM"/>
</dbReference>
<dbReference type="SFLD" id="SFLDG01067">
    <property type="entry name" value="SPASM/twitch_domain_containing"/>
    <property type="match status" value="1"/>
</dbReference>
<dbReference type="NCBIfam" id="TIGR04085">
    <property type="entry name" value="rSAM_more_4Fe4S"/>
    <property type="match status" value="1"/>
</dbReference>
<keyword evidence="3" id="KW-0949">S-adenosyl-L-methionine</keyword>
<dbReference type="GO" id="GO:0051539">
    <property type="term" value="F:4 iron, 4 sulfur cluster binding"/>
    <property type="evidence" value="ECO:0007669"/>
    <property type="project" value="UniProtKB-KW"/>
</dbReference>
<dbReference type="SUPFAM" id="SSF102114">
    <property type="entry name" value="Radical SAM enzymes"/>
    <property type="match status" value="1"/>
</dbReference>
<dbReference type="PROSITE" id="PS51918">
    <property type="entry name" value="RADICAL_SAM"/>
    <property type="match status" value="1"/>
</dbReference>